<reference evidence="2" key="1">
    <citation type="journal article" date="2005" name="Proc. Natl. Acad. Sci. U.S.A.">
        <title>Molecular signatures for sex in the Placozoa.</title>
        <authorList>
            <person name="Signorovitch A.Y."/>
            <person name="Dellaporta S.L."/>
            <person name="Buss L.W."/>
        </authorList>
    </citation>
    <scope>NUCLEOTIDE SEQUENCE</scope>
    <source>
        <strain evidence="2">BZ46</strain>
    </source>
</reference>
<protein>
    <submittedName>
        <fullName evidence="2">Clathrin light chain</fullName>
    </submittedName>
</protein>
<dbReference type="AlphaFoldDB" id="Q3I783"/>
<proteinExistence type="predicted"/>
<evidence type="ECO:0000256" key="1">
    <source>
        <dbReference type="SAM" id="MobiDB-lite"/>
    </source>
</evidence>
<feature type="region of interest" description="Disordered" evidence="1">
    <location>
        <begin position="32"/>
        <end position="59"/>
    </location>
</feature>
<name>Q3I783_9METZ</name>
<sequence>PVPSDDTPVDPAAEFLAREEGELAELGVDNFNQDTETSLPNGSAEVAQATETGILDTPE</sequence>
<gene>
    <name evidence="2" type="primary">CLTA</name>
</gene>
<feature type="non-terminal residue" evidence="2">
    <location>
        <position position="59"/>
    </location>
</feature>
<feature type="non-terminal residue" evidence="2">
    <location>
        <position position="1"/>
    </location>
</feature>
<evidence type="ECO:0000313" key="2">
    <source>
        <dbReference type="EMBL" id="ABA55061.1"/>
    </source>
</evidence>
<feature type="compositionally biased region" description="Polar residues" evidence="1">
    <location>
        <begin position="32"/>
        <end position="41"/>
    </location>
</feature>
<accession>Q3I783</accession>
<organism evidence="2">
    <name type="scientific">Trichoplax sp. BZ46</name>
    <dbReference type="NCBI Taxonomy" id="332044"/>
    <lineage>
        <taxon>Eukaryota</taxon>
        <taxon>Metazoa</taxon>
        <taxon>Placozoa</taxon>
        <taxon>Uniplacotomia</taxon>
        <taxon>Trichoplacea</taxon>
        <taxon>Trichoplacidae</taxon>
        <taxon>Trichoplax</taxon>
    </lineage>
</organism>
<dbReference type="EMBL" id="AH015310">
    <property type="protein sequence ID" value="ABA55061.1"/>
    <property type="molecule type" value="Genomic_DNA"/>
</dbReference>